<name>A0ABY5FTC4_9MICO</name>
<gene>
    <name evidence="1" type="ORF">NNL39_07585</name>
</gene>
<accession>A0ABY5FTC4</accession>
<dbReference type="Proteomes" id="UP001060039">
    <property type="component" value="Chromosome"/>
</dbReference>
<dbReference type="RefSeq" id="WP_255158527.1">
    <property type="nucleotide sequence ID" value="NZ_CP101497.1"/>
</dbReference>
<reference evidence="1" key="1">
    <citation type="submission" date="2022-07" db="EMBL/GenBank/DDBJ databases">
        <title>Taxonomic analysis of Microcella humidisoli nov. sp., isolated from riverside soil.</title>
        <authorList>
            <person name="Molina K.M."/>
            <person name="Kim S.B."/>
        </authorList>
    </citation>
    <scope>NUCLEOTIDE SEQUENCE</scope>
    <source>
        <strain evidence="1">MMS21-STM10</strain>
    </source>
</reference>
<evidence type="ECO:0000313" key="1">
    <source>
        <dbReference type="EMBL" id="UTT61545.1"/>
    </source>
</evidence>
<dbReference type="Gene3D" id="3.90.1150.200">
    <property type="match status" value="1"/>
</dbReference>
<sequence>MQPVTDLIAGLDEPARSVLEGWRSRALELVPDALEGVSYGMPALLHRGKGLVAVAVTASGYSLYPFSGQVIAALGDALGDLPRSKGAVSFTDARPLPRSAFDAIVRARRDEIDAALDRTS</sequence>
<proteinExistence type="predicted"/>
<keyword evidence="2" id="KW-1185">Reference proteome</keyword>
<protein>
    <submittedName>
        <fullName evidence="1">DUF1801 domain-containing protein</fullName>
    </submittedName>
</protein>
<dbReference type="EMBL" id="CP101497">
    <property type="protein sequence ID" value="UTT61545.1"/>
    <property type="molecule type" value="Genomic_DNA"/>
</dbReference>
<evidence type="ECO:0000313" key="2">
    <source>
        <dbReference type="Proteomes" id="UP001060039"/>
    </source>
</evidence>
<organism evidence="1 2">
    <name type="scientific">Microcella humidisoli</name>
    <dbReference type="NCBI Taxonomy" id="2963406"/>
    <lineage>
        <taxon>Bacteria</taxon>
        <taxon>Bacillati</taxon>
        <taxon>Actinomycetota</taxon>
        <taxon>Actinomycetes</taxon>
        <taxon>Micrococcales</taxon>
        <taxon>Microbacteriaceae</taxon>
        <taxon>Microcella</taxon>
    </lineage>
</organism>
<dbReference type="SUPFAM" id="SSF159888">
    <property type="entry name" value="YdhG-like"/>
    <property type="match status" value="1"/>
</dbReference>